<feature type="domain" description="Cytochrome b5 heme-binding" evidence="3">
    <location>
        <begin position="138"/>
        <end position="234"/>
    </location>
</feature>
<organism evidence="4 5">
    <name type="scientific">Amphibalanus amphitrite</name>
    <name type="common">Striped barnacle</name>
    <name type="synonym">Balanus amphitrite</name>
    <dbReference type="NCBI Taxonomy" id="1232801"/>
    <lineage>
        <taxon>Eukaryota</taxon>
        <taxon>Metazoa</taxon>
        <taxon>Ecdysozoa</taxon>
        <taxon>Arthropoda</taxon>
        <taxon>Crustacea</taxon>
        <taxon>Multicrustacea</taxon>
        <taxon>Cirripedia</taxon>
        <taxon>Thoracica</taxon>
        <taxon>Thoracicalcarea</taxon>
        <taxon>Balanomorpha</taxon>
        <taxon>Balanoidea</taxon>
        <taxon>Balanidae</taxon>
        <taxon>Amphibalaninae</taxon>
        <taxon>Amphibalanus</taxon>
    </lineage>
</organism>
<dbReference type="SUPFAM" id="SSF55856">
    <property type="entry name" value="Cytochrome b5-like heme/steroid binding domain"/>
    <property type="match status" value="1"/>
</dbReference>
<reference evidence="4 5" key="1">
    <citation type="submission" date="2019-07" db="EMBL/GenBank/DDBJ databases">
        <title>Draft genome assembly of a fouling barnacle, Amphibalanus amphitrite (Darwin, 1854): The first reference genome for Thecostraca.</title>
        <authorList>
            <person name="Kim W."/>
        </authorList>
    </citation>
    <scope>NUCLEOTIDE SEQUENCE [LARGE SCALE GENOMIC DNA]</scope>
    <source>
        <strain evidence="4">SNU_AA5</strain>
        <tissue evidence="4">Soma without cirri and trophi</tissue>
    </source>
</reference>
<evidence type="ECO:0000259" key="3">
    <source>
        <dbReference type="SMART" id="SM01117"/>
    </source>
</evidence>
<dbReference type="GO" id="GO:0012505">
    <property type="term" value="C:endomembrane system"/>
    <property type="evidence" value="ECO:0007669"/>
    <property type="project" value="TreeGrafter"/>
</dbReference>
<evidence type="ECO:0000313" key="4">
    <source>
        <dbReference type="EMBL" id="KAF0306649.1"/>
    </source>
</evidence>
<comment type="caution">
    <text evidence="4">The sequence shown here is derived from an EMBL/GenBank/DDBJ whole genome shotgun (WGS) entry which is preliminary data.</text>
</comment>
<dbReference type="GO" id="GO:0016020">
    <property type="term" value="C:membrane"/>
    <property type="evidence" value="ECO:0007669"/>
    <property type="project" value="TreeGrafter"/>
</dbReference>
<gene>
    <name evidence="4" type="ORF">FJT64_002396</name>
</gene>
<keyword evidence="5" id="KW-1185">Reference proteome</keyword>
<dbReference type="Proteomes" id="UP000440578">
    <property type="component" value="Unassembled WGS sequence"/>
</dbReference>
<dbReference type="SMART" id="SM01117">
    <property type="entry name" value="Cyt-b5"/>
    <property type="match status" value="1"/>
</dbReference>
<feature type="region of interest" description="Disordered" evidence="2">
    <location>
        <begin position="97"/>
        <end position="132"/>
    </location>
</feature>
<evidence type="ECO:0000256" key="2">
    <source>
        <dbReference type="SAM" id="MobiDB-lite"/>
    </source>
</evidence>
<feature type="region of interest" description="Disordered" evidence="2">
    <location>
        <begin position="319"/>
        <end position="361"/>
    </location>
</feature>
<dbReference type="InterPro" id="IPR001199">
    <property type="entry name" value="Cyt_B5-like_heme/steroid-bd"/>
</dbReference>
<dbReference type="PANTHER" id="PTHR10281">
    <property type="entry name" value="MEMBRANE-ASSOCIATED PROGESTERONE RECEPTOR COMPONENT-RELATED"/>
    <property type="match status" value="1"/>
</dbReference>
<evidence type="ECO:0000256" key="1">
    <source>
        <dbReference type="ARBA" id="ARBA00038357"/>
    </source>
</evidence>
<dbReference type="Gene3D" id="3.10.120.10">
    <property type="entry name" value="Cytochrome b5-like heme/steroid binding domain"/>
    <property type="match status" value="1"/>
</dbReference>
<comment type="similarity">
    <text evidence="1">Belongs to the cytochrome b5 family. MAPR subfamily.</text>
</comment>
<protein>
    <submittedName>
        <fullName evidence="4">Neuferricin</fullName>
    </submittedName>
</protein>
<feature type="compositionally biased region" description="Basic and acidic residues" evidence="2">
    <location>
        <begin position="319"/>
        <end position="344"/>
    </location>
</feature>
<dbReference type="PANTHER" id="PTHR10281:SF4">
    <property type="entry name" value="NEUFERRICIN"/>
    <property type="match status" value="1"/>
</dbReference>
<evidence type="ECO:0000313" key="5">
    <source>
        <dbReference type="Proteomes" id="UP000440578"/>
    </source>
</evidence>
<sequence length="361" mass="39790">MCVVKRNIMKSGLLSRPRHHSDRMGFRGMVLAPLLSLLLGYALNRFPPEIITESRLYREDRFGLRSALQHAHEHIVSSIEAVVSRAAPLRDAVLQKFTGKVSQPAPPGPKTDSGGSYKKKSKKGKDGGIGRGTATRLFTAEELAEHSGADPSKPVYIALLGHVFDVSKGRQHYGPGGGYAFFAGRDASRAFVSGDFSEAGLRDDVDGLSGQDYIGLEEWLEFYRRDYREVGLLVGRYFGEDGRGTEHQRRLLQRIGEAHQQRRRADTDKQLFPPCNSEWNEARGGRVSCSRRSGGVSRDWVGVPRQYFTGGGGKKRCACVRDRGPPSHGPDEGADRGDLDHPQLEEYPGCPPRADSCAIRG</sequence>
<dbReference type="AlphaFoldDB" id="A0A6A4WN12"/>
<dbReference type="EMBL" id="VIIS01000647">
    <property type="protein sequence ID" value="KAF0306649.1"/>
    <property type="molecule type" value="Genomic_DNA"/>
</dbReference>
<dbReference type="Pfam" id="PF00173">
    <property type="entry name" value="Cyt-b5"/>
    <property type="match status" value="1"/>
</dbReference>
<dbReference type="InterPro" id="IPR036400">
    <property type="entry name" value="Cyt_B5-like_heme/steroid_sf"/>
</dbReference>
<proteinExistence type="inferred from homology"/>
<accession>A0A6A4WN12</accession>
<name>A0A6A4WN12_AMPAM</name>
<dbReference type="InterPro" id="IPR050577">
    <property type="entry name" value="MAPR/NEUFC/NENF-like"/>
</dbReference>
<dbReference type="OrthoDB" id="10257697at2759"/>